<dbReference type="Proteomes" id="UP001154061">
    <property type="component" value="Unassembled WGS sequence"/>
</dbReference>
<protein>
    <submittedName>
        <fullName evidence="1">Uncharacterized protein</fullName>
    </submittedName>
</protein>
<name>A0A9Q4L411_9EURY</name>
<organism evidence="1 2">
    <name type="scientific">Natrinema salsiterrestre</name>
    <dbReference type="NCBI Taxonomy" id="2950540"/>
    <lineage>
        <taxon>Archaea</taxon>
        <taxon>Methanobacteriati</taxon>
        <taxon>Methanobacteriota</taxon>
        <taxon>Stenosarchaea group</taxon>
        <taxon>Halobacteria</taxon>
        <taxon>Halobacteriales</taxon>
        <taxon>Natrialbaceae</taxon>
        <taxon>Natrinema</taxon>
    </lineage>
</organism>
<dbReference type="RefSeq" id="WP_277523058.1">
    <property type="nucleotide sequence ID" value="NZ_JAMQOT010000006.1"/>
</dbReference>
<evidence type="ECO:0000313" key="1">
    <source>
        <dbReference type="EMBL" id="MDF9747189.1"/>
    </source>
</evidence>
<sequence>MWKNVEVSPEILVKGGLISREKKTFASIFALEVLKIKEICRGAVGGEQS</sequence>
<accession>A0A9Q4L411</accession>
<dbReference type="EMBL" id="JAMQOT010000006">
    <property type="protein sequence ID" value="MDF9747189.1"/>
    <property type="molecule type" value="Genomic_DNA"/>
</dbReference>
<comment type="caution">
    <text evidence="1">The sequence shown here is derived from an EMBL/GenBank/DDBJ whole genome shotgun (WGS) entry which is preliminary data.</text>
</comment>
<keyword evidence="2" id="KW-1185">Reference proteome</keyword>
<dbReference type="AlphaFoldDB" id="A0A9Q4L411"/>
<reference evidence="1" key="1">
    <citation type="submission" date="2022-06" db="EMBL/GenBank/DDBJ databases">
        <title>Natrinema sp. a new haloarchaeum isolate from saline soil.</title>
        <authorList>
            <person name="Strakova D."/>
            <person name="Galisteo C."/>
            <person name="Sanchez-Porro C."/>
            <person name="Ventosa A."/>
        </authorList>
    </citation>
    <scope>NUCLEOTIDE SEQUENCE</scope>
    <source>
        <strain evidence="1">S1CR25-10</strain>
    </source>
</reference>
<gene>
    <name evidence="1" type="ORF">NDI89_16510</name>
</gene>
<evidence type="ECO:0000313" key="2">
    <source>
        <dbReference type="Proteomes" id="UP001154061"/>
    </source>
</evidence>
<proteinExistence type="predicted"/>